<dbReference type="SUPFAM" id="SSF55729">
    <property type="entry name" value="Acyl-CoA N-acyltransferases (Nat)"/>
    <property type="match status" value="1"/>
</dbReference>
<evidence type="ECO:0000256" key="2">
    <source>
        <dbReference type="ARBA" id="ARBA00023251"/>
    </source>
</evidence>
<feature type="domain" description="N-acetyltransferase" evidence="3">
    <location>
        <begin position="134"/>
        <end position="299"/>
    </location>
</feature>
<comment type="pathway">
    <text evidence="1">Siderophore biosynthesis.</text>
</comment>
<dbReference type="RefSeq" id="WP_038187414.1">
    <property type="nucleotide sequence ID" value="NZ_JRWP01000004.1"/>
</dbReference>
<evidence type="ECO:0000256" key="1">
    <source>
        <dbReference type="ARBA" id="ARBA00004924"/>
    </source>
</evidence>
<dbReference type="GO" id="GO:0016410">
    <property type="term" value="F:N-acyltransferase activity"/>
    <property type="evidence" value="ECO:0007669"/>
    <property type="project" value="TreeGrafter"/>
</dbReference>
<evidence type="ECO:0000313" key="5">
    <source>
        <dbReference type="Proteomes" id="UP000030451"/>
    </source>
</evidence>
<dbReference type="InterPro" id="IPR000182">
    <property type="entry name" value="GNAT_dom"/>
</dbReference>
<dbReference type="PROSITE" id="PS51186">
    <property type="entry name" value="GNAT"/>
    <property type="match status" value="1"/>
</dbReference>
<accession>A0A0A5I1M2</accession>
<dbReference type="STRING" id="379097.SE23_00665"/>
<name>A0A0A5I1M2_PHOS4</name>
<evidence type="ECO:0000259" key="3">
    <source>
        <dbReference type="PROSITE" id="PS51186"/>
    </source>
</evidence>
<dbReference type="PANTHER" id="PTHR31438">
    <property type="entry name" value="LYSINE N-ACYLTRANSFERASE C17G9.06C-RELATED"/>
    <property type="match status" value="1"/>
</dbReference>
<comment type="caution">
    <text evidence="4">The sequence shown here is derived from an EMBL/GenBank/DDBJ whole genome shotgun (WGS) entry which is preliminary data.</text>
</comment>
<dbReference type="Gene3D" id="3.40.630.30">
    <property type="match status" value="1"/>
</dbReference>
<sequence length="305" mass="36290">MHDFTTFIFEYQPEPTIQLTLQSTDVENQATQVGLIDEIDRLFTQEKSLASVAVSASDPMTWSYLAQQLPLFNQTLTREAFYQSGYHWHKHTPSANFPLQRVQSDSRYRSHPLRPNKPAGEVYKRTDLDAELDVSFRLLDITQDMPMFTRWMNDPRVAHFWEQAWSEEKLTEFAQERLNDPHILPLIGEFNGQPFGYVEAYWVCEDRLSHYYDVQDFDRGIHLLVGEQAFRGPRFFNAWMRAISHYLFIDDNRTQRIVLEPRSDNERLFNRILPLGYTKCFEFNFPHKRSALLMLQREAFFKEQW</sequence>
<dbReference type="Proteomes" id="UP000030451">
    <property type="component" value="Unassembled WGS sequence"/>
</dbReference>
<dbReference type="AlphaFoldDB" id="A0A0A5I1M2"/>
<proteinExistence type="predicted"/>
<dbReference type="Pfam" id="PF13523">
    <property type="entry name" value="Acetyltransf_8"/>
    <property type="match status" value="1"/>
</dbReference>
<protein>
    <submittedName>
        <fullName evidence="4">Aerobactin siderophore synthesis protein IucB</fullName>
    </submittedName>
</protein>
<dbReference type="SMART" id="SM01006">
    <property type="entry name" value="AlcB"/>
    <property type="match status" value="1"/>
</dbReference>
<dbReference type="EMBL" id="JRWP01000004">
    <property type="protein sequence ID" value="KGY09691.1"/>
    <property type="molecule type" value="Genomic_DNA"/>
</dbReference>
<keyword evidence="2" id="KW-0046">Antibiotic resistance</keyword>
<dbReference type="GO" id="GO:0046677">
    <property type="term" value="P:response to antibiotic"/>
    <property type="evidence" value="ECO:0007669"/>
    <property type="project" value="UniProtKB-KW"/>
</dbReference>
<organism evidence="4 5">
    <name type="scientific">Photobacterium sp. (strain ATCC 43367)</name>
    <dbReference type="NCBI Taxonomy" id="379097"/>
    <lineage>
        <taxon>Bacteria</taxon>
        <taxon>Pseudomonadati</taxon>
        <taxon>Pseudomonadota</taxon>
        <taxon>Gammaproteobacteria</taxon>
        <taxon>Vibrionales</taxon>
        <taxon>Vibrionaceae</taxon>
        <taxon>Vibrio</taxon>
        <taxon>Vibrio oreintalis group</taxon>
    </lineage>
</organism>
<dbReference type="InterPro" id="IPR016181">
    <property type="entry name" value="Acyl_CoA_acyltransferase"/>
</dbReference>
<dbReference type="OrthoDB" id="9087497at2"/>
<dbReference type="InterPro" id="IPR019432">
    <property type="entry name" value="Acyltransferase_MbtK/IucB-like"/>
</dbReference>
<dbReference type="GO" id="GO:0019290">
    <property type="term" value="P:siderophore biosynthetic process"/>
    <property type="evidence" value="ECO:0007669"/>
    <property type="project" value="InterPro"/>
</dbReference>
<evidence type="ECO:0000313" key="4">
    <source>
        <dbReference type="EMBL" id="KGY09691.1"/>
    </source>
</evidence>
<reference evidence="4 5" key="1">
    <citation type="submission" date="2014-10" db="EMBL/GenBank/DDBJ databases">
        <title>Genome sequencing of Vibrio sinaloensis T08.</title>
        <authorList>
            <person name="Chan K.-G."/>
            <person name="Mohamad N.I."/>
        </authorList>
    </citation>
    <scope>NUCLEOTIDE SEQUENCE [LARGE SCALE GENOMIC DNA]</scope>
    <source>
        <strain evidence="4 5">T08</strain>
    </source>
</reference>
<dbReference type="PANTHER" id="PTHR31438:SF1">
    <property type="entry name" value="LYSINE N-ACYLTRANSFERASE C17G9.06C-RELATED"/>
    <property type="match status" value="1"/>
</dbReference>
<gene>
    <name evidence="4" type="ORF">NM06_01910</name>
</gene>